<evidence type="ECO:0000256" key="1">
    <source>
        <dbReference type="SAM" id="MobiDB-lite"/>
    </source>
</evidence>
<protein>
    <submittedName>
        <fullName evidence="2">Uncharacterized protein</fullName>
    </submittedName>
</protein>
<reference evidence="2" key="1">
    <citation type="submission" date="2020-05" db="UniProtKB">
        <authorList>
            <consortium name="EnsemblMetazoa"/>
        </authorList>
    </citation>
    <scope>IDENTIFICATION</scope>
    <source>
        <strain evidence="2">MAF</strain>
    </source>
</reference>
<dbReference type="AlphaFoldDB" id="A0A182VH19"/>
<feature type="region of interest" description="Disordered" evidence="1">
    <location>
        <begin position="1"/>
        <end position="29"/>
    </location>
</feature>
<proteinExistence type="predicted"/>
<evidence type="ECO:0000313" key="2">
    <source>
        <dbReference type="EnsemblMetazoa" id="AMEM014838-PA"/>
    </source>
</evidence>
<dbReference type="Proteomes" id="UP000075903">
    <property type="component" value="Unassembled WGS sequence"/>
</dbReference>
<sequence length="658" mass="73398">MQHIAKQPPRNSDGEAREPPWEDQEREEVRGEWEVAVALLGTIEHQYGALQQTVPVGRYAGLQMDGTEQCVIVLVRVRLFVQLDANVHDPNPAHCNPPYVPPVDGVGQRELGRRAELQQLQRLLLVERQRAHLVAPLAHVAVRVGAHDAQALVAPAAVRLQHQPEVDRGRVAAPVRVAHDQIVVAREVAREQALVAGVVAQLQAGAAVERPVKVVRPVGERVAARAVLERGRVRDGRLEVLLGQVEPALGRLRPAQPVVELARPETERAVERELHGAAHVQVAPQPVPEAVVHLQKQHVPVVRLEPVPAGRFLQRLERPAGREQCDREREAQHLLERGVRVHLRLLAAAEHVDPDVHVQPPVRAVVADVALRPLELLPVPGVVEEDAVAREKERVVRTVQLVLPLEPAGLGDRVVPDDQAARDLRVAPLGQQLHEVAQQPDLARLQPALDVQQPAVKLAHLRHGHERFHHAPHKLLRLQDVPQQLHVLVLHDQRPDHLHAVPVRTVEPLQRRHRHEMVAKVAEDVDRGPVVEPIVDPALLPLHPVDVPVVQVVALEVVAEQDLRPRLVRHLRDRPVRKLQHLVAVAEMAGPGAGRDRLDQVLPRVRPLLEVEQRLQRQDRLAHLRICTGGHAVSDWLRGRFAQRECQRSEREESSGAR</sequence>
<organism evidence="2 3">
    <name type="scientific">Anopheles merus</name>
    <name type="common">Mosquito</name>
    <dbReference type="NCBI Taxonomy" id="30066"/>
    <lineage>
        <taxon>Eukaryota</taxon>
        <taxon>Metazoa</taxon>
        <taxon>Ecdysozoa</taxon>
        <taxon>Arthropoda</taxon>
        <taxon>Hexapoda</taxon>
        <taxon>Insecta</taxon>
        <taxon>Pterygota</taxon>
        <taxon>Neoptera</taxon>
        <taxon>Endopterygota</taxon>
        <taxon>Diptera</taxon>
        <taxon>Nematocera</taxon>
        <taxon>Culicoidea</taxon>
        <taxon>Culicidae</taxon>
        <taxon>Anophelinae</taxon>
        <taxon>Anopheles</taxon>
    </lineage>
</organism>
<name>A0A182VH19_ANOME</name>
<keyword evidence="3" id="KW-1185">Reference proteome</keyword>
<dbReference type="VEuPathDB" id="VectorBase:AMEM014838"/>
<accession>A0A182VH19</accession>
<evidence type="ECO:0000313" key="3">
    <source>
        <dbReference type="Proteomes" id="UP000075903"/>
    </source>
</evidence>
<dbReference type="EnsemblMetazoa" id="AMEM014838-RA">
    <property type="protein sequence ID" value="AMEM014838-PA"/>
    <property type="gene ID" value="AMEM014838"/>
</dbReference>